<dbReference type="Proteomes" id="UP000789359">
    <property type="component" value="Unassembled WGS sequence"/>
</dbReference>
<evidence type="ECO:0000313" key="7">
    <source>
        <dbReference type="Proteomes" id="UP000789359"/>
    </source>
</evidence>
<reference evidence="6 7" key="1">
    <citation type="submission" date="2020-11" db="EMBL/GenBank/DDBJ databases">
        <authorList>
            <person name="Peeters C."/>
        </authorList>
    </citation>
    <scope>NUCLEOTIDE SEQUENCE [LARGE SCALE GENOMIC DNA]</scope>
    <source>
        <strain evidence="6 7">LMG 8286</strain>
    </source>
</reference>
<name>A0ABN7KBP7_9BACT</name>
<gene>
    <name evidence="6" type="ORF">LMG8286_01293</name>
</gene>
<dbReference type="PANTHER" id="PTHR30168">
    <property type="entry name" value="PUTATIVE MEMBRANE PROTEIN YPFJ"/>
    <property type="match status" value="1"/>
</dbReference>
<evidence type="ECO:0000256" key="2">
    <source>
        <dbReference type="ARBA" id="ARBA00022692"/>
    </source>
</evidence>
<keyword evidence="3 5" id="KW-1133">Transmembrane helix</keyword>
<evidence type="ECO:0000256" key="3">
    <source>
        <dbReference type="ARBA" id="ARBA00022989"/>
    </source>
</evidence>
<organism evidence="6 7">
    <name type="scientific">Campylobacter suis</name>
    <dbReference type="NCBI Taxonomy" id="2790657"/>
    <lineage>
        <taxon>Bacteria</taxon>
        <taxon>Pseudomonadati</taxon>
        <taxon>Campylobacterota</taxon>
        <taxon>Epsilonproteobacteria</taxon>
        <taxon>Campylobacterales</taxon>
        <taxon>Campylobacteraceae</taxon>
        <taxon>Campylobacter</taxon>
    </lineage>
</organism>
<keyword evidence="2 5" id="KW-0812">Transmembrane</keyword>
<protein>
    <recommendedName>
        <fullName evidence="8">Neutral zinc metallopeptidase</fullName>
    </recommendedName>
</protein>
<sequence length="289" mass="31920">MRWQDSRRSSNIEDRRAGGGFGSRSGRIGSLLPIIRFLLGSNIGRVVLGLGVVAYFMGYNPLALLNLDTSHPTANIQATQNEQEKENFAFVSAVLAQTEDVWGKIFQEHGATYSQPNLVVFRDQVRSACGFASSQSGPFYCPADHKVYLDLGFFDELAKVHKADGDFAQAYVIAHEIGHHVQNLSGTLDRINKLKARSNNAIEQNALQVRVELQADCYAGIWAKHVNSRLEDGDINEALNAASAIGDDTLQRKFQGHVVPDSFTHGSSKQRMEWFKKGFLSGKIEACAF</sequence>
<dbReference type="PANTHER" id="PTHR30168:SF0">
    <property type="entry name" value="INNER MEMBRANE PROTEIN"/>
    <property type="match status" value="1"/>
</dbReference>
<proteinExistence type="predicted"/>
<accession>A0ABN7KBP7</accession>
<feature type="transmembrane region" description="Helical" evidence="5">
    <location>
        <begin position="34"/>
        <end position="57"/>
    </location>
</feature>
<dbReference type="Pfam" id="PF04228">
    <property type="entry name" value="Zn_peptidase"/>
    <property type="match status" value="1"/>
</dbReference>
<dbReference type="RefSeq" id="WP_230057049.1">
    <property type="nucleotide sequence ID" value="NZ_CAJHOE010000003.1"/>
</dbReference>
<evidence type="ECO:0000256" key="4">
    <source>
        <dbReference type="ARBA" id="ARBA00023136"/>
    </source>
</evidence>
<evidence type="ECO:0008006" key="8">
    <source>
        <dbReference type="Google" id="ProtNLM"/>
    </source>
</evidence>
<evidence type="ECO:0000256" key="5">
    <source>
        <dbReference type="SAM" id="Phobius"/>
    </source>
</evidence>
<dbReference type="EMBL" id="CAJHOE010000003">
    <property type="protein sequence ID" value="CAD7288412.1"/>
    <property type="molecule type" value="Genomic_DNA"/>
</dbReference>
<comment type="caution">
    <text evidence="6">The sequence shown here is derived from an EMBL/GenBank/DDBJ whole genome shotgun (WGS) entry which is preliminary data.</text>
</comment>
<keyword evidence="4 5" id="KW-0472">Membrane</keyword>
<evidence type="ECO:0000313" key="6">
    <source>
        <dbReference type="EMBL" id="CAD7288412.1"/>
    </source>
</evidence>
<keyword evidence="7" id="KW-1185">Reference proteome</keyword>
<dbReference type="InterPro" id="IPR007343">
    <property type="entry name" value="Uncharacterised_pept_Zn_put"/>
</dbReference>
<comment type="subcellular location">
    <subcellularLocation>
        <location evidence="1">Membrane</location>
        <topology evidence="1">Single-pass membrane protein</topology>
    </subcellularLocation>
</comment>
<evidence type="ECO:0000256" key="1">
    <source>
        <dbReference type="ARBA" id="ARBA00004167"/>
    </source>
</evidence>